<feature type="region of interest" description="Disordered" evidence="4">
    <location>
        <begin position="189"/>
        <end position="211"/>
    </location>
</feature>
<keyword evidence="2 3" id="KW-0040">ANK repeat</keyword>
<dbReference type="OrthoDB" id="19174at2759"/>
<evidence type="ECO:0000313" key="6">
    <source>
        <dbReference type="Proteomes" id="UP000761534"/>
    </source>
</evidence>
<evidence type="ECO:0000256" key="3">
    <source>
        <dbReference type="PROSITE-ProRule" id="PRU00023"/>
    </source>
</evidence>
<name>A0A642V462_9ASCO</name>
<dbReference type="Gene3D" id="1.25.40.20">
    <property type="entry name" value="Ankyrin repeat-containing domain"/>
    <property type="match status" value="1"/>
</dbReference>
<dbReference type="InterPro" id="IPR002110">
    <property type="entry name" value="Ankyrin_rpt"/>
</dbReference>
<feature type="compositionally biased region" description="Basic and acidic residues" evidence="4">
    <location>
        <begin position="202"/>
        <end position="211"/>
    </location>
</feature>
<dbReference type="VEuPathDB" id="FungiDB:TRICI_003409"/>
<dbReference type="PANTHER" id="PTHR24171">
    <property type="entry name" value="ANKYRIN REPEAT DOMAIN-CONTAINING PROTEIN 39-RELATED"/>
    <property type="match status" value="1"/>
</dbReference>
<evidence type="ECO:0000256" key="4">
    <source>
        <dbReference type="SAM" id="MobiDB-lite"/>
    </source>
</evidence>
<feature type="repeat" description="ANK" evidence="3">
    <location>
        <begin position="32"/>
        <end position="64"/>
    </location>
</feature>
<reference evidence="5" key="1">
    <citation type="journal article" date="2019" name="G3 (Bethesda)">
        <title>Genome Assemblies of Two Rare Opportunistic Yeast Pathogens: Diutina rugosa (syn. Candida rugosa) and Trichomonascus ciferrii (syn. Candida ciferrii).</title>
        <authorList>
            <person name="Mixao V."/>
            <person name="Saus E."/>
            <person name="Hansen A.P."/>
            <person name="Lass-Florl C."/>
            <person name="Gabaldon T."/>
        </authorList>
    </citation>
    <scope>NUCLEOTIDE SEQUENCE</scope>
    <source>
        <strain evidence="5">CBS 4856</strain>
    </source>
</reference>
<comment type="caution">
    <text evidence="5">The sequence shown here is derived from an EMBL/GenBank/DDBJ whole genome shotgun (WGS) entry which is preliminary data.</text>
</comment>
<gene>
    <name evidence="5" type="ORF">TRICI_003409</name>
</gene>
<evidence type="ECO:0000313" key="5">
    <source>
        <dbReference type="EMBL" id="KAA8912691.1"/>
    </source>
</evidence>
<evidence type="ECO:0000256" key="2">
    <source>
        <dbReference type="ARBA" id="ARBA00023043"/>
    </source>
</evidence>
<dbReference type="SUPFAM" id="SSF48403">
    <property type="entry name" value="Ankyrin repeat"/>
    <property type="match status" value="1"/>
</dbReference>
<accession>A0A642V462</accession>
<dbReference type="InterPro" id="IPR036770">
    <property type="entry name" value="Ankyrin_rpt-contain_sf"/>
</dbReference>
<organism evidence="5 6">
    <name type="scientific">Trichomonascus ciferrii</name>
    <dbReference type="NCBI Taxonomy" id="44093"/>
    <lineage>
        <taxon>Eukaryota</taxon>
        <taxon>Fungi</taxon>
        <taxon>Dikarya</taxon>
        <taxon>Ascomycota</taxon>
        <taxon>Saccharomycotina</taxon>
        <taxon>Dipodascomycetes</taxon>
        <taxon>Dipodascales</taxon>
        <taxon>Trichomonascaceae</taxon>
        <taxon>Trichomonascus</taxon>
        <taxon>Trichomonascus ciferrii complex</taxon>
    </lineage>
</organism>
<keyword evidence="1" id="KW-0677">Repeat</keyword>
<dbReference type="EMBL" id="SWFS01000248">
    <property type="protein sequence ID" value="KAA8912691.1"/>
    <property type="molecule type" value="Genomic_DNA"/>
</dbReference>
<dbReference type="Proteomes" id="UP000761534">
    <property type="component" value="Unassembled WGS sequence"/>
</dbReference>
<dbReference type="PROSITE" id="PS50297">
    <property type="entry name" value="ANK_REP_REGION"/>
    <property type="match status" value="1"/>
</dbReference>
<dbReference type="AlphaFoldDB" id="A0A642V462"/>
<dbReference type="SMART" id="SM00248">
    <property type="entry name" value="ANK"/>
    <property type="match status" value="1"/>
</dbReference>
<proteinExistence type="predicted"/>
<dbReference type="PROSITE" id="PS50088">
    <property type="entry name" value="ANK_REPEAT"/>
    <property type="match status" value="1"/>
</dbReference>
<protein>
    <submittedName>
        <fullName evidence="5">Uncharacterized protein</fullName>
    </submittedName>
</protein>
<evidence type="ECO:0000256" key="1">
    <source>
        <dbReference type="ARBA" id="ARBA00022737"/>
    </source>
</evidence>
<feature type="compositionally biased region" description="Polar residues" evidence="4">
    <location>
        <begin position="189"/>
        <end position="201"/>
    </location>
</feature>
<sequence>MSNIWIAASDGNVEKVKEYISKGQGPNDKDVNGYTCMHAAVSYGHRELLDYLISVGGDINVSDEDGDRPLHVVESLDMAKYAVEEYKADYRAKNSDGQTPLQKIEEEDEFPELIEYLKTLTPDLVSDDKPKNDLDEQLPDLPASSTVTYSYENEVQGNVDEAQRRRIEQIIHSENPQEGMIEYLRQAVHTQMNNNEEQQQGVDKKKPKTDN</sequence>
<keyword evidence="6" id="KW-1185">Reference proteome</keyword>
<dbReference type="Pfam" id="PF12796">
    <property type="entry name" value="Ank_2"/>
    <property type="match status" value="1"/>
</dbReference>